<feature type="non-terminal residue" evidence="3">
    <location>
        <position position="105"/>
    </location>
</feature>
<dbReference type="GO" id="GO:0003723">
    <property type="term" value="F:RNA binding"/>
    <property type="evidence" value="ECO:0007669"/>
    <property type="project" value="UniProtKB-KW"/>
</dbReference>
<dbReference type="AlphaFoldDB" id="A0A832J3I5"/>
<keyword evidence="1" id="KW-0694">RNA-binding</keyword>
<comment type="caution">
    <text evidence="3">The sequence shown here is derived from an EMBL/GenBank/DDBJ whole genome shotgun (WGS) entry which is preliminary data.</text>
</comment>
<dbReference type="Pfam" id="PF01029">
    <property type="entry name" value="NusB"/>
    <property type="match status" value="1"/>
</dbReference>
<reference evidence="3" key="1">
    <citation type="journal article" date="2020" name="mSystems">
        <title>Genome- and Community-Level Interaction Insights into Carbon Utilization and Element Cycling Functions of Hydrothermarchaeota in Hydrothermal Sediment.</title>
        <authorList>
            <person name="Zhou Z."/>
            <person name="Liu Y."/>
            <person name="Xu W."/>
            <person name="Pan J."/>
            <person name="Luo Z.H."/>
            <person name="Li M."/>
        </authorList>
    </citation>
    <scope>NUCLEOTIDE SEQUENCE [LARGE SCALE GENOMIC DNA]</scope>
    <source>
        <strain evidence="3">HyVt-505</strain>
    </source>
</reference>
<evidence type="ECO:0000313" key="3">
    <source>
        <dbReference type="EMBL" id="HHJ80409.1"/>
    </source>
</evidence>
<dbReference type="Gene3D" id="1.10.940.10">
    <property type="entry name" value="NusB-like"/>
    <property type="match status" value="1"/>
</dbReference>
<dbReference type="SUPFAM" id="SSF48013">
    <property type="entry name" value="NusB-like"/>
    <property type="match status" value="1"/>
</dbReference>
<dbReference type="InterPro" id="IPR006027">
    <property type="entry name" value="NusB_RsmB_TIM44"/>
</dbReference>
<name>A0A832J3I5_9GAMM</name>
<evidence type="ECO:0000256" key="1">
    <source>
        <dbReference type="ARBA" id="ARBA00022884"/>
    </source>
</evidence>
<dbReference type="Proteomes" id="UP000885832">
    <property type="component" value="Unassembled WGS sequence"/>
</dbReference>
<proteinExistence type="predicted"/>
<accession>A0A832J3I5</accession>
<dbReference type="EMBL" id="DRNF01000132">
    <property type="protein sequence ID" value="HHJ80409.1"/>
    <property type="molecule type" value="Genomic_DNA"/>
</dbReference>
<gene>
    <name evidence="3" type="ORF">ENJ65_02115</name>
</gene>
<dbReference type="GO" id="GO:0006355">
    <property type="term" value="P:regulation of DNA-templated transcription"/>
    <property type="evidence" value="ECO:0007669"/>
    <property type="project" value="InterPro"/>
</dbReference>
<dbReference type="InterPro" id="IPR035926">
    <property type="entry name" value="NusB-like_sf"/>
</dbReference>
<sequence length="105" mass="11669">MDARVAAAKALDDVIRQGRSLSAVLPQWQDKVAAKDRSLLQELCFGVARWYGRLDVIAAQLLRKPFKAKDTDVRCLILVGLYQMLYLRVPDHAAVSETVSATKAL</sequence>
<organism evidence="3">
    <name type="scientific">Candidatus Tenderia electrophaga</name>
    <dbReference type="NCBI Taxonomy" id="1748243"/>
    <lineage>
        <taxon>Bacteria</taxon>
        <taxon>Pseudomonadati</taxon>
        <taxon>Pseudomonadota</taxon>
        <taxon>Gammaproteobacteria</taxon>
        <taxon>Candidatus Tenderiales</taxon>
        <taxon>Candidatus Tenderiaceae</taxon>
        <taxon>Candidatus Tenderia</taxon>
    </lineage>
</organism>
<protein>
    <submittedName>
        <fullName evidence="3">16S rRNA (Cytosine(967)-C(5))-methyltransferase</fullName>
    </submittedName>
</protein>
<feature type="domain" description="NusB/RsmB/TIM44" evidence="2">
    <location>
        <begin position="1"/>
        <end position="104"/>
    </location>
</feature>
<evidence type="ECO:0000259" key="2">
    <source>
        <dbReference type="Pfam" id="PF01029"/>
    </source>
</evidence>